<dbReference type="Proteomes" id="UP001564760">
    <property type="component" value="Unassembled WGS sequence"/>
</dbReference>
<dbReference type="PANTHER" id="PTHR33516">
    <property type="entry name" value="LEXA REPRESSOR"/>
    <property type="match status" value="1"/>
</dbReference>
<comment type="similarity">
    <text evidence="1 7">Belongs to the peptidase S24 family.</text>
</comment>
<evidence type="ECO:0000256" key="3">
    <source>
        <dbReference type="ARBA" id="ARBA00022801"/>
    </source>
</evidence>
<evidence type="ECO:0000256" key="6">
    <source>
        <dbReference type="ARBA" id="ARBA00023236"/>
    </source>
</evidence>
<dbReference type="InterPro" id="IPR036286">
    <property type="entry name" value="LexA/Signal_pep-like_sf"/>
</dbReference>
<sequence length="154" mass="16834">MLAIEQVFYGYGVTSFSVLQIEPAVHPCVVAVAATRVSAGWPSPADDYIDGHIDLSQHLIPRPSSTFLIRVSGWSMRDAGIADGDELIVDRAIEARHGQIVVAVVDDEFVVKTLRLRPPPPRLVAAHPDFPDIVLPGRDVQIWGTVTYVLHHAP</sequence>
<accession>A0ABV4CBL8</accession>
<organism evidence="9 10">
    <name type="scientific">Mycobacterium servetii</name>
    <dbReference type="NCBI Taxonomy" id="3237418"/>
    <lineage>
        <taxon>Bacteria</taxon>
        <taxon>Bacillati</taxon>
        <taxon>Actinomycetota</taxon>
        <taxon>Actinomycetes</taxon>
        <taxon>Mycobacteriales</taxon>
        <taxon>Mycobacteriaceae</taxon>
        <taxon>Mycobacterium</taxon>
    </lineage>
</organism>
<dbReference type="InterPro" id="IPR039418">
    <property type="entry name" value="LexA-like"/>
</dbReference>
<keyword evidence="3 7" id="KW-0378">Hydrolase</keyword>
<dbReference type="InterPro" id="IPR050077">
    <property type="entry name" value="LexA_repressor"/>
</dbReference>
<reference evidence="9 10" key="1">
    <citation type="submission" date="2024-08" db="EMBL/GenBank/DDBJ databases">
        <title>Mycobacterium servetensis sp. nov., a novel rapid-growing mycobacterial species recovered from a human patient in Zaragoza, Spain.</title>
        <authorList>
            <person name="Tristancho-Baro A.I."/>
            <person name="Buenestado-Serrano S."/>
            <person name="Garcia De Viedma D."/>
            <person name="Milagro-Beamonte A."/>
            <person name="Burillo N."/>
            <person name="Sanz S."/>
            <person name="Lopez-Calleja A.I."/>
            <person name="Penas-Utrilla D."/>
            <person name="Guardingo M."/>
            <person name="Garcia M.J."/>
            <person name="Vinuelas-Bayon J."/>
        </authorList>
    </citation>
    <scope>NUCLEOTIDE SEQUENCE [LARGE SCALE GENOMIC DNA]</scope>
    <source>
        <strain evidence="10">HUMS_12744610</strain>
    </source>
</reference>
<protein>
    <submittedName>
        <fullName evidence="9">LexA family protein</fullName>
    </submittedName>
</protein>
<dbReference type="NCBIfam" id="NF007621">
    <property type="entry name" value="PRK10276.1"/>
    <property type="match status" value="1"/>
</dbReference>
<dbReference type="CDD" id="cd06529">
    <property type="entry name" value="S24_LexA-like"/>
    <property type="match status" value="1"/>
</dbReference>
<keyword evidence="4 7" id="KW-0068">Autocatalytic cleavage</keyword>
<feature type="domain" description="Peptidase S24/S26A/S26B/S26C" evidence="8">
    <location>
        <begin position="35"/>
        <end position="146"/>
    </location>
</feature>
<dbReference type="Gene3D" id="2.10.109.10">
    <property type="entry name" value="Umud Fragment, subunit A"/>
    <property type="match status" value="1"/>
</dbReference>
<gene>
    <name evidence="9" type="ORF">AB8998_29785</name>
</gene>
<evidence type="ECO:0000256" key="4">
    <source>
        <dbReference type="ARBA" id="ARBA00022813"/>
    </source>
</evidence>
<evidence type="ECO:0000256" key="5">
    <source>
        <dbReference type="ARBA" id="ARBA00023204"/>
    </source>
</evidence>
<evidence type="ECO:0000256" key="7">
    <source>
        <dbReference type="RuleBase" id="RU003991"/>
    </source>
</evidence>
<name>A0ABV4CBL8_9MYCO</name>
<evidence type="ECO:0000256" key="1">
    <source>
        <dbReference type="ARBA" id="ARBA00007484"/>
    </source>
</evidence>
<dbReference type="PRINTS" id="PR00726">
    <property type="entry name" value="LEXASERPTASE"/>
</dbReference>
<dbReference type="InterPro" id="IPR015927">
    <property type="entry name" value="Peptidase_S24_S26A/B/C"/>
</dbReference>
<keyword evidence="6" id="KW-0742">SOS response</keyword>
<dbReference type="RefSeq" id="WP_369741932.1">
    <property type="nucleotide sequence ID" value="NZ_JBGEDP010000002.1"/>
</dbReference>
<evidence type="ECO:0000313" key="9">
    <source>
        <dbReference type="EMBL" id="MEY8018871.1"/>
    </source>
</evidence>
<dbReference type="Pfam" id="PF00717">
    <property type="entry name" value="Peptidase_S24"/>
    <property type="match status" value="1"/>
</dbReference>
<dbReference type="SUPFAM" id="SSF51306">
    <property type="entry name" value="LexA/Signal peptidase"/>
    <property type="match status" value="1"/>
</dbReference>
<proteinExistence type="inferred from homology"/>
<dbReference type="InterPro" id="IPR006197">
    <property type="entry name" value="Peptidase_S24_LexA"/>
</dbReference>
<evidence type="ECO:0000256" key="2">
    <source>
        <dbReference type="ARBA" id="ARBA00022763"/>
    </source>
</evidence>
<keyword evidence="10" id="KW-1185">Reference proteome</keyword>
<evidence type="ECO:0000259" key="8">
    <source>
        <dbReference type="Pfam" id="PF00717"/>
    </source>
</evidence>
<keyword evidence="5" id="KW-0234">DNA repair</keyword>
<keyword evidence="2" id="KW-0227">DNA damage</keyword>
<dbReference type="EMBL" id="JBGEDP010000002">
    <property type="protein sequence ID" value="MEY8018871.1"/>
    <property type="molecule type" value="Genomic_DNA"/>
</dbReference>
<comment type="caution">
    <text evidence="9">The sequence shown here is derived from an EMBL/GenBank/DDBJ whole genome shotgun (WGS) entry which is preliminary data.</text>
</comment>
<evidence type="ECO:0000313" key="10">
    <source>
        <dbReference type="Proteomes" id="UP001564760"/>
    </source>
</evidence>
<dbReference type="PANTHER" id="PTHR33516:SF2">
    <property type="entry name" value="LEXA REPRESSOR-RELATED"/>
    <property type="match status" value="1"/>
</dbReference>